<evidence type="ECO:0000313" key="3">
    <source>
        <dbReference type="EMBL" id="KAK6341396.1"/>
    </source>
</evidence>
<accession>A0AAV9UJY0</accession>
<organism evidence="3 4">
    <name type="scientific">Orbilia brochopaga</name>
    <dbReference type="NCBI Taxonomy" id="3140254"/>
    <lineage>
        <taxon>Eukaryota</taxon>
        <taxon>Fungi</taxon>
        <taxon>Dikarya</taxon>
        <taxon>Ascomycota</taxon>
        <taxon>Pezizomycotina</taxon>
        <taxon>Orbiliomycetes</taxon>
        <taxon>Orbiliales</taxon>
        <taxon>Orbiliaceae</taxon>
        <taxon>Orbilia</taxon>
    </lineage>
</organism>
<evidence type="ECO:0000256" key="1">
    <source>
        <dbReference type="SAM" id="SignalP"/>
    </source>
</evidence>
<evidence type="ECO:0000259" key="2">
    <source>
        <dbReference type="Pfam" id="PF25484"/>
    </source>
</evidence>
<dbReference type="InterPro" id="IPR057229">
    <property type="entry name" value="DUF7907"/>
</dbReference>
<feature type="domain" description="DUF7907" evidence="2">
    <location>
        <begin position="26"/>
        <end position="175"/>
    </location>
</feature>
<keyword evidence="1" id="KW-0732">Signal</keyword>
<keyword evidence="4" id="KW-1185">Reference proteome</keyword>
<comment type="caution">
    <text evidence="3">The sequence shown here is derived from an EMBL/GenBank/DDBJ whole genome shotgun (WGS) entry which is preliminary data.</text>
</comment>
<proteinExistence type="predicted"/>
<evidence type="ECO:0000313" key="4">
    <source>
        <dbReference type="Proteomes" id="UP001375240"/>
    </source>
</evidence>
<dbReference type="AlphaFoldDB" id="A0AAV9UJY0"/>
<dbReference type="EMBL" id="JAVHNQ010000007">
    <property type="protein sequence ID" value="KAK6341396.1"/>
    <property type="molecule type" value="Genomic_DNA"/>
</dbReference>
<dbReference type="Pfam" id="PF25484">
    <property type="entry name" value="DUF7907"/>
    <property type="match status" value="1"/>
</dbReference>
<reference evidence="3 4" key="1">
    <citation type="submission" date="2019-10" db="EMBL/GenBank/DDBJ databases">
        <authorList>
            <person name="Palmer J.M."/>
        </authorList>
    </citation>
    <scope>NUCLEOTIDE SEQUENCE [LARGE SCALE GENOMIC DNA]</scope>
    <source>
        <strain evidence="3 4">TWF696</strain>
    </source>
</reference>
<sequence length="182" mass="20234">MRFIALATAALAALTASVAGINDLAQFKVKSKVIEGNTKFCGLWGSLYHTGAGMWDVTFQDNRTAGWYSFINNTQFQWAYPTPTNTESDDIPWALDLQYQAYNAWGTIEVSAGYGSEYYGRNFTVAENGTIVSDFEEWAGWLICDWGHQVPQLFWAQIAYNITVLCSCARVELYADTGSPSS</sequence>
<feature type="chain" id="PRO_5043631382" description="DUF7907 domain-containing protein" evidence="1">
    <location>
        <begin position="21"/>
        <end position="182"/>
    </location>
</feature>
<name>A0AAV9UJY0_9PEZI</name>
<protein>
    <recommendedName>
        <fullName evidence="2">DUF7907 domain-containing protein</fullName>
    </recommendedName>
</protein>
<feature type="signal peptide" evidence="1">
    <location>
        <begin position="1"/>
        <end position="20"/>
    </location>
</feature>
<dbReference type="Proteomes" id="UP001375240">
    <property type="component" value="Unassembled WGS sequence"/>
</dbReference>
<gene>
    <name evidence="3" type="ORF">TWF696_008472</name>
</gene>